<evidence type="ECO:0000259" key="2">
    <source>
        <dbReference type="Pfam" id="PF13354"/>
    </source>
</evidence>
<gene>
    <name evidence="3" type="ORF">SAMN05444351_0045</name>
</gene>
<dbReference type="PANTHER" id="PTHR35333:SF3">
    <property type="entry name" value="BETA-LACTAMASE-TYPE TRANSPEPTIDASE FOLD CONTAINING PROTEIN"/>
    <property type="match status" value="1"/>
</dbReference>
<dbReference type="GO" id="GO:0008800">
    <property type="term" value="F:beta-lactamase activity"/>
    <property type="evidence" value="ECO:0007669"/>
    <property type="project" value="InterPro"/>
</dbReference>
<dbReference type="InterPro" id="IPR000871">
    <property type="entry name" value="Beta-lactam_class-A"/>
</dbReference>
<dbReference type="EMBL" id="FQVX01000001">
    <property type="protein sequence ID" value="SHF56855.1"/>
    <property type="molecule type" value="Genomic_DNA"/>
</dbReference>
<evidence type="ECO:0000313" key="4">
    <source>
        <dbReference type="Proteomes" id="UP000184471"/>
    </source>
</evidence>
<name>A0A1M5CQ34_9ACTN</name>
<proteinExistence type="predicted"/>
<dbReference type="Gene3D" id="3.40.710.10">
    <property type="entry name" value="DD-peptidase/beta-lactamase superfamily"/>
    <property type="match status" value="1"/>
</dbReference>
<feature type="compositionally biased region" description="Low complexity" evidence="1">
    <location>
        <begin position="1"/>
        <end position="19"/>
    </location>
</feature>
<sequence length="318" mass="32134">MAPTRLAPARPAPARSGRPVVPGRAPTRYGRGGRPLRRRRPGPARLAALGLAVAAAVVVVPAVRDAVGGCDQDPALPAAAVDAAARIGVDAGLRVGVAVVDTATGACLVAGDQDGEFATASVVKVMVAARLLTEGALTGETEALARAMVSLSDDAAANVLWERAGGPDLEPWIEEHYDLPELGSPNGITGRWGNTHVTPLGLARLYAALRADPVVWPWLGAALHDVRARAADGTDQGFGLQSVAPGAAVKQGWANGSADDAGDAVVNSTGLLAGDRYVVVLLTEGDGNVSGCDGRGFHAGQAAVVTAMAQQLVPSLAG</sequence>
<dbReference type="STRING" id="1070870.SAMN05444351_0045"/>
<dbReference type="AlphaFoldDB" id="A0A1M5CQ34"/>
<feature type="region of interest" description="Disordered" evidence="1">
    <location>
        <begin position="1"/>
        <end position="41"/>
    </location>
</feature>
<evidence type="ECO:0000313" key="3">
    <source>
        <dbReference type="EMBL" id="SHF56855.1"/>
    </source>
</evidence>
<dbReference type="OrthoDB" id="4981298at2"/>
<dbReference type="PANTHER" id="PTHR35333">
    <property type="entry name" value="BETA-LACTAMASE"/>
    <property type="match status" value="1"/>
</dbReference>
<dbReference type="Pfam" id="PF13354">
    <property type="entry name" value="Beta-lactamase2"/>
    <property type="match status" value="1"/>
</dbReference>
<keyword evidence="4" id="KW-1185">Reference proteome</keyword>
<dbReference type="GO" id="GO:0046677">
    <property type="term" value="P:response to antibiotic"/>
    <property type="evidence" value="ECO:0007669"/>
    <property type="project" value="InterPro"/>
</dbReference>
<evidence type="ECO:0000256" key="1">
    <source>
        <dbReference type="SAM" id="MobiDB-lite"/>
    </source>
</evidence>
<accession>A0A1M5CQ34</accession>
<dbReference type="GO" id="GO:0030655">
    <property type="term" value="P:beta-lactam antibiotic catabolic process"/>
    <property type="evidence" value="ECO:0007669"/>
    <property type="project" value="InterPro"/>
</dbReference>
<protein>
    <submittedName>
        <fullName evidence="3">Beta-lactamase enzyme family protein</fullName>
    </submittedName>
</protein>
<dbReference type="SUPFAM" id="SSF56601">
    <property type="entry name" value="beta-lactamase/transpeptidase-like"/>
    <property type="match status" value="1"/>
</dbReference>
<dbReference type="RefSeq" id="WP_073417737.1">
    <property type="nucleotide sequence ID" value="NZ_FQVX01000001.1"/>
</dbReference>
<organism evidence="3 4">
    <name type="scientific">Geodermatophilus nigrescens</name>
    <dbReference type="NCBI Taxonomy" id="1070870"/>
    <lineage>
        <taxon>Bacteria</taxon>
        <taxon>Bacillati</taxon>
        <taxon>Actinomycetota</taxon>
        <taxon>Actinomycetes</taxon>
        <taxon>Geodermatophilales</taxon>
        <taxon>Geodermatophilaceae</taxon>
        <taxon>Geodermatophilus</taxon>
    </lineage>
</organism>
<dbReference type="Proteomes" id="UP000184471">
    <property type="component" value="Unassembled WGS sequence"/>
</dbReference>
<dbReference type="InterPro" id="IPR045155">
    <property type="entry name" value="Beta-lactam_cat"/>
</dbReference>
<reference evidence="3 4" key="1">
    <citation type="submission" date="2016-11" db="EMBL/GenBank/DDBJ databases">
        <authorList>
            <person name="Jaros S."/>
            <person name="Januszkiewicz K."/>
            <person name="Wedrychowicz H."/>
        </authorList>
    </citation>
    <scope>NUCLEOTIDE SEQUENCE [LARGE SCALE GENOMIC DNA]</scope>
    <source>
        <strain evidence="3 4">DSM 45408</strain>
    </source>
</reference>
<dbReference type="InterPro" id="IPR012338">
    <property type="entry name" value="Beta-lactam/transpept-like"/>
</dbReference>
<feature type="domain" description="Beta-lactamase class A catalytic" evidence="2">
    <location>
        <begin position="142"/>
        <end position="282"/>
    </location>
</feature>